<dbReference type="AlphaFoldDB" id="A0A949JD41"/>
<proteinExistence type="predicted"/>
<dbReference type="Proteomes" id="UP000694501">
    <property type="component" value="Unassembled WGS sequence"/>
</dbReference>
<feature type="region of interest" description="Disordered" evidence="1">
    <location>
        <begin position="150"/>
        <end position="204"/>
    </location>
</feature>
<feature type="compositionally biased region" description="Low complexity" evidence="1">
    <location>
        <begin position="178"/>
        <end position="189"/>
    </location>
</feature>
<dbReference type="RefSeq" id="WP_211042178.1">
    <property type="nucleotide sequence ID" value="NZ_JAELVF020000001.1"/>
</dbReference>
<sequence>MDQRNVFDTPVTARLHRAEYLLAFAVTTGFVVAHFDEIRWPVAIALFLYIDLIGYIPGAIAYHRSRTKQIHKAYYVLYNTMHSLLTQAAVIGLWCLFVGPEWALLAIPWHLFGDRGLFGNFLKPFGLHFEPVVDPRFNQLLDEVAARSGRAGVAPDPLPHVESVPEDEGRGTESGTEPAAAPGRGNAPGSDAPRVPAAVTGAES</sequence>
<evidence type="ECO:0000256" key="2">
    <source>
        <dbReference type="SAM" id="Phobius"/>
    </source>
</evidence>
<dbReference type="EMBL" id="JAELVF020000001">
    <property type="protein sequence ID" value="MBU7597842.1"/>
    <property type="molecule type" value="Genomic_DNA"/>
</dbReference>
<name>A0A949JD41_9ACTN</name>
<organism evidence="3 4">
    <name type="scientific">Streptomyces tardus</name>
    <dbReference type="NCBI Taxonomy" id="2780544"/>
    <lineage>
        <taxon>Bacteria</taxon>
        <taxon>Bacillati</taxon>
        <taxon>Actinomycetota</taxon>
        <taxon>Actinomycetes</taxon>
        <taxon>Kitasatosporales</taxon>
        <taxon>Streptomycetaceae</taxon>
        <taxon>Streptomyces</taxon>
    </lineage>
</organism>
<keyword evidence="2" id="KW-1133">Transmembrane helix</keyword>
<keyword evidence="4" id="KW-1185">Reference proteome</keyword>
<comment type="caution">
    <text evidence="3">The sequence shown here is derived from an EMBL/GenBank/DDBJ whole genome shotgun (WGS) entry which is preliminary data.</text>
</comment>
<protein>
    <recommendedName>
        <fullName evidence="5">Integral membrane protein</fullName>
    </recommendedName>
</protein>
<evidence type="ECO:0000313" key="4">
    <source>
        <dbReference type="Proteomes" id="UP000694501"/>
    </source>
</evidence>
<accession>A0A949JD41</accession>
<evidence type="ECO:0000313" key="3">
    <source>
        <dbReference type="EMBL" id="MBU7597842.1"/>
    </source>
</evidence>
<reference evidence="3" key="1">
    <citation type="submission" date="2021-06" db="EMBL/GenBank/DDBJ databases">
        <title>Sequencing of actinobacteria type strains.</title>
        <authorList>
            <person name="Nguyen G.-S."/>
            <person name="Wentzel A."/>
        </authorList>
    </citation>
    <scope>NUCLEOTIDE SEQUENCE</scope>
    <source>
        <strain evidence="3">P38-E01</strain>
    </source>
</reference>
<feature type="transmembrane region" description="Helical" evidence="2">
    <location>
        <begin position="42"/>
        <end position="62"/>
    </location>
</feature>
<evidence type="ECO:0008006" key="5">
    <source>
        <dbReference type="Google" id="ProtNLM"/>
    </source>
</evidence>
<feature type="transmembrane region" description="Helical" evidence="2">
    <location>
        <begin position="20"/>
        <end position="36"/>
    </location>
</feature>
<evidence type="ECO:0000256" key="1">
    <source>
        <dbReference type="SAM" id="MobiDB-lite"/>
    </source>
</evidence>
<keyword evidence="2" id="KW-0472">Membrane</keyword>
<gene>
    <name evidence="3" type="ORF">JGS22_009480</name>
</gene>
<keyword evidence="2" id="KW-0812">Transmembrane</keyword>